<evidence type="ECO:0000256" key="6">
    <source>
        <dbReference type="ARBA" id="ARBA00022531"/>
    </source>
</evidence>
<keyword evidence="11" id="KW-0157">Chromophore</keyword>
<feature type="binding site" evidence="17">
    <location>
        <position position="182"/>
    </location>
    <ligand>
        <name>chlorophyll a</name>
        <dbReference type="ChEBI" id="CHEBI:58416"/>
        <label>1</label>
    </ligand>
</feature>
<protein>
    <submittedName>
        <fullName evidence="18">Fucoxanthin chlorophyll a/c protein</fullName>
    </submittedName>
</protein>
<organism evidence="18 19">
    <name type="scientific">Fragilariopsis cylindrus CCMP1102</name>
    <dbReference type="NCBI Taxonomy" id="635003"/>
    <lineage>
        <taxon>Eukaryota</taxon>
        <taxon>Sar</taxon>
        <taxon>Stramenopiles</taxon>
        <taxon>Ochrophyta</taxon>
        <taxon>Bacillariophyta</taxon>
        <taxon>Bacillariophyceae</taxon>
        <taxon>Bacillariophycidae</taxon>
        <taxon>Bacillariales</taxon>
        <taxon>Bacillariaceae</taxon>
        <taxon>Fragilariopsis</taxon>
    </lineage>
</organism>
<dbReference type="KEGG" id="fcy:FRACYDRAFT_276003"/>
<dbReference type="OrthoDB" id="423598at2759"/>
<sequence length="221" mass="24011">MIARSATAFSTSAAAAFAPATRKTRSDSANGSDMVLKNSRFEDEIGSQPPLGFFDPLGFLDDADDARFNRLRYVELKHGRVCMLAILGHIVTTGGVRLPGDIDYHGTSFDSIPAGIAALHKVPPAGLLQMFLFTGFLELGVMKDITGDGESVGDFRNDLIDFGWDTFTPEEQERKQAIELNNGRAAQMGILGLLVHEMLPSHDPYMINNLFGAPIDFNAGF</sequence>
<accession>A0A1E7F7K4</accession>
<comment type="function">
    <text evidence="1">The light-harvesting complex (LHC) functions as a light receptor, it captures and delivers excitation energy to photosystems with which it is closely associated. Energy is transferred from the carotenoid and chlorophyll C (or B) to chlorophyll A and the photosynthetic reaction centers where it is used to synthesize ATP and reducing power.</text>
</comment>
<evidence type="ECO:0000256" key="13">
    <source>
        <dbReference type="ARBA" id="ARBA00023136"/>
    </source>
</evidence>
<evidence type="ECO:0000256" key="12">
    <source>
        <dbReference type="ARBA" id="ARBA00023078"/>
    </source>
</evidence>
<feature type="binding site" evidence="17">
    <location>
        <position position="184"/>
    </location>
    <ligand>
        <name>chlorophyll a</name>
        <dbReference type="ChEBI" id="CHEBI:58416"/>
        <label>1</label>
    </ligand>
</feature>
<dbReference type="GO" id="GO:0009535">
    <property type="term" value="C:chloroplast thylakoid membrane"/>
    <property type="evidence" value="ECO:0007669"/>
    <property type="project" value="UniProtKB-SubCell"/>
</dbReference>
<feature type="binding site" evidence="17">
    <location>
        <position position="179"/>
    </location>
    <ligand>
        <name>chlorophyll a</name>
        <dbReference type="ChEBI" id="CHEBI:58416"/>
        <label>1</label>
    </ligand>
</feature>
<keyword evidence="19" id="KW-1185">Reference proteome</keyword>
<dbReference type="FunFam" id="1.10.3460.10:FF:000011">
    <property type="entry name" value="Fucoxanthin chlorophyll a/c protein 8"/>
    <property type="match status" value="1"/>
</dbReference>
<dbReference type="SUPFAM" id="SSF103511">
    <property type="entry name" value="Chlorophyll a-b binding protein"/>
    <property type="match status" value="1"/>
</dbReference>
<name>A0A1E7F7K4_9STRA</name>
<evidence type="ECO:0000256" key="15">
    <source>
        <dbReference type="ARBA" id="ARBA00023276"/>
    </source>
</evidence>
<dbReference type="Proteomes" id="UP000095751">
    <property type="component" value="Unassembled WGS sequence"/>
</dbReference>
<evidence type="ECO:0000256" key="16">
    <source>
        <dbReference type="ARBA" id="ARBA00044011"/>
    </source>
</evidence>
<keyword evidence="4 17" id="KW-0148">Chlorophyll</keyword>
<dbReference type="GO" id="GO:0009523">
    <property type="term" value="C:photosystem II"/>
    <property type="evidence" value="ECO:0007669"/>
    <property type="project" value="UniProtKB-KW"/>
</dbReference>
<comment type="similarity">
    <text evidence="3">Belongs to the fucoxanthin chlorophyll protein family.</text>
</comment>
<evidence type="ECO:0000256" key="9">
    <source>
        <dbReference type="ARBA" id="ARBA00022946"/>
    </source>
</evidence>
<comment type="subunit">
    <text evidence="16">The LHC complex of chromophytic algae is composed of fucoxanthin, chlorophyll A and C bound non-covalently by fucoxanthin chlorophyll proteins (FCPs). The ratio of the pigments in LHC; fucoxanthin: chlorophyll C: chlorophyll A; (0.6-1): (0.1-0.3): (1).</text>
</comment>
<dbReference type="InterPro" id="IPR022796">
    <property type="entry name" value="Chloroa_b-bind"/>
</dbReference>
<keyword evidence="13" id="KW-0472">Membrane</keyword>
<dbReference type="GO" id="GO:0016168">
    <property type="term" value="F:chlorophyll binding"/>
    <property type="evidence" value="ECO:0007669"/>
    <property type="project" value="UniProtKB-KW"/>
</dbReference>
<dbReference type="EMBL" id="KV784361">
    <property type="protein sequence ID" value="OEU14140.1"/>
    <property type="molecule type" value="Genomic_DNA"/>
</dbReference>
<proteinExistence type="inferred from homology"/>
<evidence type="ECO:0000256" key="11">
    <source>
        <dbReference type="ARBA" id="ARBA00022991"/>
    </source>
</evidence>
<keyword evidence="10" id="KW-1133">Transmembrane helix</keyword>
<keyword evidence="5" id="KW-0150">Chloroplast</keyword>
<dbReference type="InParanoid" id="A0A1E7F7K4"/>
<keyword evidence="8" id="KW-0812">Transmembrane</keyword>
<feature type="binding site" description="axial binding residue" evidence="17">
    <location>
        <position position="80"/>
    </location>
    <ligand>
        <name>chlorophyll b</name>
        <dbReference type="ChEBI" id="CHEBI:61721"/>
        <label>1</label>
    </ligand>
    <ligandPart>
        <name>Mg</name>
        <dbReference type="ChEBI" id="CHEBI:25107"/>
    </ligandPart>
</feature>
<keyword evidence="9" id="KW-0809">Transit peptide</keyword>
<evidence type="ECO:0000256" key="14">
    <source>
        <dbReference type="ARBA" id="ARBA00023243"/>
    </source>
</evidence>
<evidence type="ECO:0000256" key="7">
    <source>
        <dbReference type="ARBA" id="ARBA00022640"/>
    </source>
</evidence>
<keyword evidence="14" id="KW-0437">Light-harvesting polypeptide</keyword>
<feature type="binding site" evidence="17">
    <location>
        <position position="78"/>
    </location>
    <ligand>
        <name>chlorophyll a</name>
        <dbReference type="ChEBI" id="CHEBI:58416"/>
        <label>1</label>
    </ligand>
</feature>
<gene>
    <name evidence="18" type="primary">Lhcf</name>
    <name evidence="18" type="ORF">FRACYDRAFT_276003</name>
</gene>
<dbReference type="GO" id="GO:0030076">
    <property type="term" value="C:light-harvesting complex"/>
    <property type="evidence" value="ECO:0007669"/>
    <property type="project" value="UniProtKB-KW"/>
</dbReference>
<evidence type="ECO:0000256" key="1">
    <source>
        <dbReference type="ARBA" id="ARBA00004022"/>
    </source>
</evidence>
<dbReference type="AlphaFoldDB" id="A0A1E7F7K4"/>
<evidence type="ECO:0000256" key="8">
    <source>
        <dbReference type="ARBA" id="ARBA00022692"/>
    </source>
</evidence>
<evidence type="ECO:0000256" key="3">
    <source>
        <dbReference type="ARBA" id="ARBA00005933"/>
    </source>
</evidence>
<dbReference type="PANTHER" id="PTHR21649">
    <property type="entry name" value="CHLOROPHYLL A/B BINDING PROTEIN"/>
    <property type="match status" value="1"/>
</dbReference>
<feature type="binding site" evidence="17">
    <location>
        <position position="75"/>
    </location>
    <ligand>
        <name>chlorophyll a</name>
        <dbReference type="ChEBI" id="CHEBI:58416"/>
        <label>1</label>
    </ligand>
</feature>
<evidence type="ECO:0000256" key="17">
    <source>
        <dbReference type="PIRSR" id="PIRSR601344-1"/>
    </source>
</evidence>
<reference evidence="18 19" key="1">
    <citation type="submission" date="2016-09" db="EMBL/GenBank/DDBJ databases">
        <title>Extensive genetic diversity and differential bi-allelic expression allows diatom success in the polar Southern Ocean.</title>
        <authorList>
            <consortium name="DOE Joint Genome Institute"/>
            <person name="Mock T."/>
            <person name="Otillar R.P."/>
            <person name="Strauss J."/>
            <person name="Dupont C."/>
            <person name="Frickenhaus S."/>
            <person name="Maumus F."/>
            <person name="Mcmullan M."/>
            <person name="Sanges R."/>
            <person name="Schmutz J."/>
            <person name="Toseland A."/>
            <person name="Valas R."/>
            <person name="Veluchamy A."/>
            <person name="Ward B.J."/>
            <person name="Allen A."/>
            <person name="Barry K."/>
            <person name="Falciatore A."/>
            <person name="Ferrante M."/>
            <person name="Fortunato A.E."/>
            <person name="Gloeckner G."/>
            <person name="Gruber A."/>
            <person name="Hipkin R."/>
            <person name="Janech M."/>
            <person name="Kroth P."/>
            <person name="Leese F."/>
            <person name="Lindquist E."/>
            <person name="Lyon B.R."/>
            <person name="Martin J."/>
            <person name="Mayer C."/>
            <person name="Parker M."/>
            <person name="Quesneville H."/>
            <person name="Raymond J."/>
            <person name="Uhlig C."/>
            <person name="Valentin K.U."/>
            <person name="Worden A.Z."/>
            <person name="Armbrust E.V."/>
            <person name="Bowler C."/>
            <person name="Green B."/>
            <person name="Moulton V."/>
            <person name="Van Oosterhout C."/>
            <person name="Grigoriev I."/>
        </authorList>
    </citation>
    <scope>NUCLEOTIDE SEQUENCE [LARGE SCALE GENOMIC DNA]</scope>
    <source>
        <strain evidence="18 19">CCMP1102</strain>
    </source>
</reference>
<evidence type="ECO:0000256" key="4">
    <source>
        <dbReference type="ARBA" id="ARBA00022494"/>
    </source>
</evidence>
<keyword evidence="15" id="KW-0604">Photosystem II</keyword>
<keyword evidence="7" id="KW-0934">Plastid</keyword>
<dbReference type="GO" id="GO:0009765">
    <property type="term" value="P:photosynthesis, light harvesting"/>
    <property type="evidence" value="ECO:0007669"/>
    <property type="project" value="InterPro"/>
</dbReference>
<dbReference type="Gene3D" id="1.10.3460.10">
    <property type="entry name" value="Chlorophyll a/b binding protein domain"/>
    <property type="match status" value="1"/>
</dbReference>
<dbReference type="InterPro" id="IPR001344">
    <property type="entry name" value="Chloro_AB-bd_pln"/>
</dbReference>
<dbReference type="Pfam" id="PF00504">
    <property type="entry name" value="Chloroa_b-bind"/>
    <property type="match status" value="1"/>
</dbReference>
<evidence type="ECO:0000256" key="2">
    <source>
        <dbReference type="ARBA" id="ARBA00004454"/>
    </source>
</evidence>
<keyword evidence="12" id="KW-0793">Thylakoid</keyword>
<keyword evidence="6" id="KW-0602">Photosynthesis</keyword>
<evidence type="ECO:0000256" key="10">
    <source>
        <dbReference type="ARBA" id="ARBA00022989"/>
    </source>
</evidence>
<evidence type="ECO:0000313" key="19">
    <source>
        <dbReference type="Proteomes" id="UP000095751"/>
    </source>
</evidence>
<evidence type="ECO:0000313" key="18">
    <source>
        <dbReference type="EMBL" id="OEU14140.1"/>
    </source>
</evidence>
<evidence type="ECO:0000256" key="5">
    <source>
        <dbReference type="ARBA" id="ARBA00022528"/>
    </source>
</evidence>
<comment type="subcellular location">
    <subcellularLocation>
        <location evidence="2">Plastid</location>
        <location evidence="2">Chloroplast thylakoid membrane</location>
        <topology evidence="2">Multi-pass membrane protein</topology>
    </subcellularLocation>
</comment>